<organism evidence="6 7">
    <name type="scientific">Ricinus communis</name>
    <name type="common">Castor bean</name>
    <dbReference type="NCBI Taxonomy" id="3988"/>
    <lineage>
        <taxon>Eukaryota</taxon>
        <taxon>Viridiplantae</taxon>
        <taxon>Streptophyta</taxon>
        <taxon>Embryophyta</taxon>
        <taxon>Tracheophyta</taxon>
        <taxon>Spermatophyta</taxon>
        <taxon>Magnoliopsida</taxon>
        <taxon>eudicotyledons</taxon>
        <taxon>Gunneridae</taxon>
        <taxon>Pentapetalae</taxon>
        <taxon>rosids</taxon>
        <taxon>fabids</taxon>
        <taxon>Malpighiales</taxon>
        <taxon>Euphorbiaceae</taxon>
        <taxon>Acalyphoideae</taxon>
        <taxon>Acalypheae</taxon>
        <taxon>Ricinus</taxon>
    </lineage>
</organism>
<dbReference type="EMBL" id="EQ973788">
    <property type="protein sequence ID" value="EEF47718.1"/>
    <property type="molecule type" value="Genomic_DNA"/>
</dbReference>
<dbReference type="OMA" id="DPYEKNI"/>
<dbReference type="SUPFAM" id="SSF52540">
    <property type="entry name" value="P-loop containing nucleoside triphosphate hydrolases"/>
    <property type="match status" value="1"/>
</dbReference>
<reference evidence="7" key="1">
    <citation type="journal article" date="2010" name="Nat. Biotechnol.">
        <title>Draft genome sequence of the oilseed species Ricinus communis.</title>
        <authorList>
            <person name="Chan A.P."/>
            <person name="Crabtree J."/>
            <person name="Zhao Q."/>
            <person name="Lorenzi H."/>
            <person name="Orvis J."/>
            <person name="Puiu D."/>
            <person name="Melake-Berhan A."/>
            <person name="Jones K.M."/>
            <person name="Redman J."/>
            <person name="Chen G."/>
            <person name="Cahoon E.B."/>
            <person name="Gedil M."/>
            <person name="Stanke M."/>
            <person name="Haas B.J."/>
            <person name="Wortman J.R."/>
            <person name="Fraser-Liggett C.M."/>
            <person name="Ravel J."/>
            <person name="Rabinowicz P.D."/>
        </authorList>
    </citation>
    <scope>NUCLEOTIDE SEQUENCE [LARGE SCALE GENOMIC DNA]</scope>
    <source>
        <strain evidence="7">cv. Hale</strain>
    </source>
</reference>
<dbReference type="GO" id="GO:0051923">
    <property type="term" value="P:sulfation"/>
    <property type="evidence" value="ECO:0000318"/>
    <property type="project" value="GO_Central"/>
</dbReference>
<dbReference type="GO" id="GO:0005737">
    <property type="term" value="C:cytoplasm"/>
    <property type="evidence" value="ECO:0000318"/>
    <property type="project" value="GO_Central"/>
</dbReference>
<comment type="similarity">
    <text evidence="1 3">Belongs to the sulfotransferase 1 family.</text>
</comment>
<dbReference type="EC" id="2.8.2.-" evidence="3"/>
<dbReference type="Proteomes" id="UP000008311">
    <property type="component" value="Unassembled WGS sequence"/>
</dbReference>
<evidence type="ECO:0000313" key="6">
    <source>
        <dbReference type="EMBL" id="EEF47718.1"/>
    </source>
</evidence>
<evidence type="ECO:0000256" key="4">
    <source>
        <dbReference type="SAM" id="MobiDB-lite"/>
    </source>
</evidence>
<dbReference type="eggNOG" id="KOG1584">
    <property type="taxonomic scope" value="Eukaryota"/>
</dbReference>
<proteinExistence type="inferred from homology"/>
<sequence>MDSSSPSCQIHLGKNDEEIINEQEKDPRTNSSDKYKEIILTFPRERDWSLNSGGLYQYQDFWFMGPFLAGVLSAQDHFMARSTDIILASFMKTGTVWLKALAFAIVTRSNFDIDSTSPLLKKGPHDCVPFLEVDLAKDSNNRDMTIPLVGTHMPYTSLPKSILASGCKIVYLWRDPKDVFVSMWFFLAKLLRLMGSEPLPLGEAFELFCKGFVTYGPYWNHVLGYWKARREYPEKILFLKYEDMKKDATFHVKKLADFMGYSFTLEEEENGAMQKIVNMCSFENLSNLEVNKHGRRENTSIDIENNIFFRKGKVGDWKSHLTPEMGARLDEIMEQKLTGSGLTMMSPGLVTGDGSSST</sequence>
<dbReference type="Gene3D" id="3.40.50.300">
    <property type="entry name" value="P-loop containing nucleotide triphosphate hydrolases"/>
    <property type="match status" value="1"/>
</dbReference>
<dbReference type="OrthoDB" id="851382at2759"/>
<gene>
    <name evidence="6" type="ORF">RCOM_1467770</name>
</gene>
<dbReference type="FunCoup" id="B9RLJ3">
    <property type="interactions" value="109"/>
</dbReference>
<feature type="region of interest" description="Disordered" evidence="4">
    <location>
        <begin position="1"/>
        <end position="31"/>
    </location>
</feature>
<evidence type="ECO:0000256" key="3">
    <source>
        <dbReference type="RuleBase" id="RU361155"/>
    </source>
</evidence>
<name>B9RLJ3_RICCO</name>
<feature type="compositionally biased region" description="Basic and acidic residues" evidence="4">
    <location>
        <begin position="13"/>
        <end position="31"/>
    </location>
</feature>
<feature type="domain" description="Sulfotransferase" evidence="5">
    <location>
        <begin position="83"/>
        <end position="341"/>
    </location>
</feature>
<keyword evidence="7" id="KW-1185">Reference proteome</keyword>
<dbReference type="Pfam" id="PF00685">
    <property type="entry name" value="Sulfotransfer_1"/>
    <property type="match status" value="1"/>
</dbReference>
<protein>
    <recommendedName>
        <fullName evidence="3">Sulfotransferase</fullName>
        <ecNumber evidence="3">2.8.2.-</ecNumber>
    </recommendedName>
</protein>
<dbReference type="PANTHER" id="PTHR11783">
    <property type="entry name" value="SULFOTRANSFERASE SULT"/>
    <property type="match status" value="1"/>
</dbReference>
<dbReference type="GO" id="GO:0008146">
    <property type="term" value="F:sulfotransferase activity"/>
    <property type="evidence" value="ECO:0000318"/>
    <property type="project" value="GO_Central"/>
</dbReference>
<evidence type="ECO:0000259" key="5">
    <source>
        <dbReference type="Pfam" id="PF00685"/>
    </source>
</evidence>
<evidence type="ECO:0000256" key="2">
    <source>
        <dbReference type="ARBA" id="ARBA00022679"/>
    </source>
</evidence>
<evidence type="ECO:0000256" key="1">
    <source>
        <dbReference type="ARBA" id="ARBA00005771"/>
    </source>
</evidence>
<dbReference type="InterPro" id="IPR027417">
    <property type="entry name" value="P-loop_NTPase"/>
</dbReference>
<keyword evidence="2 3" id="KW-0808">Transferase</keyword>
<dbReference type="InParanoid" id="B9RLJ3"/>
<evidence type="ECO:0000313" key="7">
    <source>
        <dbReference type="Proteomes" id="UP000008311"/>
    </source>
</evidence>
<accession>B9RLJ3</accession>
<dbReference type="AlphaFoldDB" id="B9RLJ3"/>
<dbReference type="InterPro" id="IPR000863">
    <property type="entry name" value="Sulfotransferase_dom"/>
</dbReference>